<dbReference type="RefSeq" id="WP_130981627.1">
    <property type="nucleotide sequence ID" value="NZ_SISG01000001.1"/>
</dbReference>
<organism evidence="1 2">
    <name type="scientific">Glaciihabitans arcticus</name>
    <dbReference type="NCBI Taxonomy" id="2668039"/>
    <lineage>
        <taxon>Bacteria</taxon>
        <taxon>Bacillati</taxon>
        <taxon>Actinomycetota</taxon>
        <taxon>Actinomycetes</taxon>
        <taxon>Micrococcales</taxon>
        <taxon>Microbacteriaceae</taxon>
        <taxon>Glaciihabitans</taxon>
    </lineage>
</organism>
<dbReference type="InterPro" id="IPR029058">
    <property type="entry name" value="AB_hydrolase_fold"/>
</dbReference>
<keyword evidence="2" id="KW-1185">Reference proteome</keyword>
<protein>
    <recommendedName>
        <fullName evidence="3">Lysophospholipase</fullName>
    </recommendedName>
</protein>
<dbReference type="SUPFAM" id="SSF53474">
    <property type="entry name" value="alpha/beta-Hydrolases"/>
    <property type="match status" value="1"/>
</dbReference>
<evidence type="ECO:0000313" key="1">
    <source>
        <dbReference type="EMBL" id="TBN57516.1"/>
    </source>
</evidence>
<evidence type="ECO:0008006" key="3">
    <source>
        <dbReference type="Google" id="ProtNLM"/>
    </source>
</evidence>
<comment type="caution">
    <text evidence="1">The sequence shown here is derived from an EMBL/GenBank/DDBJ whole genome shotgun (WGS) entry which is preliminary data.</text>
</comment>
<gene>
    <name evidence="1" type="ORF">EYE40_09010</name>
</gene>
<evidence type="ECO:0000313" key="2">
    <source>
        <dbReference type="Proteomes" id="UP000294194"/>
    </source>
</evidence>
<proteinExistence type="predicted"/>
<dbReference type="Proteomes" id="UP000294194">
    <property type="component" value="Unassembled WGS sequence"/>
</dbReference>
<reference evidence="2" key="1">
    <citation type="submission" date="2019-02" db="EMBL/GenBank/DDBJ databases">
        <title>Glaciihabitans arcticus sp. nov., a psychrotolerant bacterium isolated from polar soil.</title>
        <authorList>
            <person name="Dahal R.H."/>
        </authorList>
    </citation>
    <scope>NUCLEOTIDE SEQUENCE [LARGE SCALE GENOMIC DNA]</scope>
    <source>
        <strain evidence="2">RP-3-7</strain>
    </source>
</reference>
<dbReference type="AlphaFoldDB" id="A0A4Q9GRE5"/>
<sequence length="235" mass="24893">MSTPPSIERWDEPLGATPRGTLILLAGRGEAASVYTRFARRLSADAYRVRVVRDVTDDPKASTATVRGLIAESEILPVVLIGSDAGSVLALDIASDARSGVAAVVSAGLPSAHGLLADAQTQLDARSACPVHRKVLEDALAVDPLALARDLPRELRLPAPASVRIPVLAIHGNIDSIASIAEVQSYYRQLPHARVAVVHDGRHDILNDVSHRSVAATIVLFLEEIRLGVPALELA</sequence>
<dbReference type="Gene3D" id="3.40.50.1820">
    <property type="entry name" value="alpha/beta hydrolase"/>
    <property type="match status" value="1"/>
</dbReference>
<name>A0A4Q9GRE5_9MICO</name>
<dbReference type="EMBL" id="SISG01000001">
    <property type="protein sequence ID" value="TBN57516.1"/>
    <property type="molecule type" value="Genomic_DNA"/>
</dbReference>
<accession>A0A4Q9GRE5</accession>